<sequence length="315" mass="34532">MRFFALIRRSISHGIIWREQMALSNKMDVDNVESSGSVTFDILSDDEEEEADENIDPLSGKQRVQDRIMHGQDVLLVDRLSKILADWGYREREPLAPLSSLPSHLRMPLAPVALSAVTVSTPSFAVTVNSEPVMMPVATPTRTIVLPDLDGHATCATFFDDISLPEQNEVVMGMDVDRPERPTSPVARFLEPTDENDAPMADVETAEPCRQPLTPSLTLFGPSSSDSSTGFVPLQTQLPIVAPTPIPSPPPVSPFTPGSHSSPHCVLSPSQLVATLVLRHREKMAVRYRGCHSQGGNGDGMRKRSPLARELYAEY</sequence>
<dbReference type="EMBL" id="ML769494">
    <property type="protein sequence ID" value="KAE9397667.1"/>
    <property type="molecule type" value="Genomic_DNA"/>
</dbReference>
<organism evidence="1 2">
    <name type="scientific">Gymnopus androsaceus JB14</name>
    <dbReference type="NCBI Taxonomy" id="1447944"/>
    <lineage>
        <taxon>Eukaryota</taxon>
        <taxon>Fungi</taxon>
        <taxon>Dikarya</taxon>
        <taxon>Basidiomycota</taxon>
        <taxon>Agaricomycotina</taxon>
        <taxon>Agaricomycetes</taxon>
        <taxon>Agaricomycetidae</taxon>
        <taxon>Agaricales</taxon>
        <taxon>Marasmiineae</taxon>
        <taxon>Omphalotaceae</taxon>
        <taxon>Gymnopus</taxon>
    </lineage>
</organism>
<dbReference type="OrthoDB" id="3000538at2759"/>
<evidence type="ECO:0000313" key="1">
    <source>
        <dbReference type="EMBL" id="KAE9397667.1"/>
    </source>
</evidence>
<keyword evidence="2" id="KW-1185">Reference proteome</keyword>
<accession>A0A6A4HKS4</accession>
<dbReference type="Proteomes" id="UP000799118">
    <property type="component" value="Unassembled WGS sequence"/>
</dbReference>
<name>A0A6A4HKS4_9AGAR</name>
<evidence type="ECO:0000313" key="2">
    <source>
        <dbReference type="Proteomes" id="UP000799118"/>
    </source>
</evidence>
<proteinExistence type="predicted"/>
<protein>
    <submittedName>
        <fullName evidence="1">Uncharacterized protein</fullName>
    </submittedName>
</protein>
<dbReference type="AlphaFoldDB" id="A0A6A4HKS4"/>
<reference evidence="1" key="1">
    <citation type="journal article" date="2019" name="Environ. Microbiol.">
        <title>Fungal ecological strategies reflected in gene transcription - a case study of two litter decomposers.</title>
        <authorList>
            <person name="Barbi F."/>
            <person name="Kohler A."/>
            <person name="Barry K."/>
            <person name="Baskaran P."/>
            <person name="Daum C."/>
            <person name="Fauchery L."/>
            <person name="Ihrmark K."/>
            <person name="Kuo A."/>
            <person name="LaButti K."/>
            <person name="Lipzen A."/>
            <person name="Morin E."/>
            <person name="Grigoriev I.V."/>
            <person name="Henrissat B."/>
            <person name="Lindahl B."/>
            <person name="Martin F."/>
        </authorList>
    </citation>
    <scope>NUCLEOTIDE SEQUENCE</scope>
    <source>
        <strain evidence="1">JB14</strain>
    </source>
</reference>
<gene>
    <name evidence="1" type="ORF">BT96DRAFT_66918</name>
</gene>